<organism evidence="2 3">
    <name type="scientific">Dunaliella salina</name>
    <name type="common">Green alga</name>
    <name type="synonym">Protococcus salinus</name>
    <dbReference type="NCBI Taxonomy" id="3046"/>
    <lineage>
        <taxon>Eukaryota</taxon>
        <taxon>Viridiplantae</taxon>
        <taxon>Chlorophyta</taxon>
        <taxon>core chlorophytes</taxon>
        <taxon>Chlorophyceae</taxon>
        <taxon>CS clade</taxon>
        <taxon>Chlamydomonadales</taxon>
        <taxon>Dunaliellaceae</taxon>
        <taxon>Dunaliella</taxon>
    </lineage>
</organism>
<name>A0ABQ7GGW5_DUNSA</name>
<evidence type="ECO:0000313" key="2">
    <source>
        <dbReference type="EMBL" id="KAF5833831.1"/>
    </source>
</evidence>
<accession>A0ABQ7GGW5</accession>
<keyword evidence="3" id="KW-1185">Reference proteome</keyword>
<comment type="caution">
    <text evidence="2">The sequence shown here is derived from an EMBL/GenBank/DDBJ whole genome shotgun (WGS) entry which is preliminary data.</text>
</comment>
<evidence type="ECO:0000313" key="3">
    <source>
        <dbReference type="Proteomes" id="UP000815325"/>
    </source>
</evidence>
<evidence type="ECO:0008006" key="4">
    <source>
        <dbReference type="Google" id="ProtNLM"/>
    </source>
</evidence>
<reference evidence="2" key="1">
    <citation type="submission" date="2017-08" db="EMBL/GenBank/DDBJ databases">
        <authorList>
            <person name="Polle J.E."/>
            <person name="Barry K."/>
            <person name="Cushman J."/>
            <person name="Schmutz J."/>
            <person name="Tran D."/>
            <person name="Hathwaick L.T."/>
            <person name="Yim W.C."/>
            <person name="Jenkins J."/>
            <person name="Mckie-Krisberg Z.M."/>
            <person name="Prochnik S."/>
            <person name="Lindquist E."/>
            <person name="Dockter R.B."/>
            <person name="Adam C."/>
            <person name="Molina H."/>
            <person name="Bunkerborg J."/>
            <person name="Jin E."/>
            <person name="Buchheim M."/>
            <person name="Magnuson J."/>
        </authorList>
    </citation>
    <scope>NUCLEOTIDE SEQUENCE</scope>
    <source>
        <strain evidence="2">CCAP 19/18</strain>
    </source>
</reference>
<evidence type="ECO:0000256" key="1">
    <source>
        <dbReference type="SAM" id="MobiDB-lite"/>
    </source>
</evidence>
<dbReference type="Proteomes" id="UP000815325">
    <property type="component" value="Unassembled WGS sequence"/>
</dbReference>
<proteinExistence type="predicted"/>
<protein>
    <recommendedName>
        <fullName evidence="4">Encoded protein</fullName>
    </recommendedName>
</protein>
<sequence length="211" mass="22991">MHDWKRSYLRDTYPLRTATPPQLALPLTCNPGGKHHLRLGSLPGGYAFLPISHMGGAPHPPSSQFHLKEASPIQPFSVVAHLGGWPPTFLLVSCLGGWPHPFLLVSPPRLGGWPRPTFLPQSQGKATQGEIGPKDHGKEHSWWEHSNETSLIRTHSSHTSGRLASSTFPPSYTPSLMMASCNVSSCSCVGEARLIHHTTSSRKSKPCTQST</sequence>
<feature type="region of interest" description="Disordered" evidence="1">
    <location>
        <begin position="120"/>
        <end position="142"/>
    </location>
</feature>
<gene>
    <name evidence="2" type="ORF">DUNSADRAFT_9740</name>
</gene>
<feature type="compositionally biased region" description="Basic and acidic residues" evidence="1">
    <location>
        <begin position="132"/>
        <end position="142"/>
    </location>
</feature>
<dbReference type="EMBL" id="MU069789">
    <property type="protein sequence ID" value="KAF5833831.1"/>
    <property type="molecule type" value="Genomic_DNA"/>
</dbReference>